<feature type="transmembrane region" description="Helical" evidence="6">
    <location>
        <begin position="555"/>
        <end position="578"/>
    </location>
</feature>
<evidence type="ECO:0000313" key="9">
    <source>
        <dbReference type="Proteomes" id="UP000316096"/>
    </source>
</evidence>
<feature type="transmembrane region" description="Helical" evidence="6">
    <location>
        <begin position="368"/>
        <end position="391"/>
    </location>
</feature>
<proteinExistence type="predicted"/>
<dbReference type="InterPro" id="IPR004869">
    <property type="entry name" value="MMPL_dom"/>
</dbReference>
<gene>
    <name evidence="8" type="ORF">FB559_4269</name>
</gene>
<evidence type="ECO:0000256" key="1">
    <source>
        <dbReference type="ARBA" id="ARBA00004651"/>
    </source>
</evidence>
<dbReference type="RefSeq" id="WP_141957214.1">
    <property type="nucleotide sequence ID" value="NZ_VFOZ01000001.1"/>
</dbReference>
<evidence type="ECO:0000256" key="5">
    <source>
        <dbReference type="ARBA" id="ARBA00023136"/>
    </source>
</evidence>
<feature type="transmembrane region" description="Helical" evidence="6">
    <location>
        <begin position="30"/>
        <end position="48"/>
    </location>
</feature>
<dbReference type="AlphaFoldDB" id="A0A543CNF8"/>
<keyword evidence="4 6" id="KW-1133">Transmembrane helix</keyword>
<comment type="subcellular location">
    <subcellularLocation>
        <location evidence="1">Cell membrane</location>
        <topology evidence="1">Multi-pass membrane protein</topology>
    </subcellularLocation>
</comment>
<feature type="transmembrane region" description="Helical" evidence="6">
    <location>
        <begin position="676"/>
        <end position="699"/>
    </location>
</feature>
<evidence type="ECO:0000256" key="3">
    <source>
        <dbReference type="ARBA" id="ARBA00022692"/>
    </source>
</evidence>
<protein>
    <submittedName>
        <fullName evidence="8">RND superfamily putative drug exporter</fullName>
    </submittedName>
</protein>
<dbReference type="EMBL" id="VFOZ01000001">
    <property type="protein sequence ID" value="TQL98641.1"/>
    <property type="molecule type" value="Genomic_DNA"/>
</dbReference>
<dbReference type="InterPro" id="IPR050545">
    <property type="entry name" value="Mycobact_MmpL"/>
</dbReference>
<dbReference type="InterPro" id="IPR000731">
    <property type="entry name" value="SSD"/>
</dbReference>
<feature type="domain" description="SSD" evidence="7">
    <location>
        <begin position="205"/>
        <end position="334"/>
    </location>
</feature>
<feature type="transmembrane region" description="Helical" evidence="6">
    <location>
        <begin position="531"/>
        <end position="548"/>
    </location>
</feature>
<evidence type="ECO:0000256" key="2">
    <source>
        <dbReference type="ARBA" id="ARBA00022475"/>
    </source>
</evidence>
<dbReference type="Gene3D" id="1.20.1640.10">
    <property type="entry name" value="Multidrug efflux transporter AcrB transmembrane domain"/>
    <property type="match status" value="2"/>
</dbReference>
<sequence length="736" mass="77632">MRRHIGRHTPHSSFAARIGGWSVRHRKTAIIGWLLFVIAASMIGAMAGQVTMKPEQNGAGDSLRAEKILADAGIQHPAGEMVIVHSRTPDGWRDAAGAVAAAVRATGRVDHLQPALAAKDGRDGLVRFQMTGDPATAPDRVQPVLDAVDRVKADHPEVTIGQFGDASSGKWLNDILSKDFAQAEWTAVPLALGILLIAFGALLAAVLPVGLALTAFVAANGLLAVASHSLHVFDTTSSVMLLMGLAVGVDYCLFYIRRERDERAAGHDKETALRIAAATSGRSVLVSGLTVMLAMAGMFLSGLLLFKGFALATMLVVPIAMLGSVTVLPALLSLIGDKVEFGRVPFLGRRRGRRTESGRLSAAILRPVLARPGIFAVLAAGVLVVLAAPAVGMHTESLGLDQQMSKDTPMVDAYQRITRAFPGGPAPAQVVVKATDIRSPQVTQAIAGLKSEAGRSREFGAPVTVTVHAEQNIAQIDVPLAGDGTDAVSEHALATLRDRLVPATVGGVATAYVTGQLAGSLDFTAQLRHDIVPVFAFVMIVTFLLMLVSFRSVAIAVTAILLNLLSVAAAYGVMVAVFQHGWGAGLVGAEPVGAIESWMPLFVFVVLFGLSMDYHVFVVSRIREARDRGLRTRDAVSHGVRSSAGVVTSAAVIMVAIFAVFGTLSMQDMKQMGVGLAVAVLLDATVVRAVLLPSAMALLGEANWYLPRWLGWLPKVSHGEEEVPPSPLEHPVTVGR</sequence>
<feature type="transmembrane region" description="Helical" evidence="6">
    <location>
        <begin position="239"/>
        <end position="256"/>
    </location>
</feature>
<feature type="transmembrane region" description="Helical" evidence="6">
    <location>
        <begin position="312"/>
        <end position="335"/>
    </location>
</feature>
<feature type="transmembrane region" description="Helical" evidence="6">
    <location>
        <begin position="284"/>
        <end position="306"/>
    </location>
</feature>
<feature type="transmembrane region" description="Helical" evidence="6">
    <location>
        <begin position="598"/>
        <end position="619"/>
    </location>
</feature>
<evidence type="ECO:0000256" key="6">
    <source>
        <dbReference type="SAM" id="Phobius"/>
    </source>
</evidence>
<dbReference type="PANTHER" id="PTHR33406:SF13">
    <property type="entry name" value="MEMBRANE PROTEIN YDFJ"/>
    <property type="match status" value="1"/>
</dbReference>
<comment type="caution">
    <text evidence="8">The sequence shown here is derived from an EMBL/GenBank/DDBJ whole genome shotgun (WGS) entry which is preliminary data.</text>
</comment>
<dbReference type="Pfam" id="PF03176">
    <property type="entry name" value="MMPL"/>
    <property type="match status" value="2"/>
</dbReference>
<name>A0A543CNF8_9ACTN</name>
<organism evidence="8 9">
    <name type="scientific">Actinoallomurus bryophytorum</name>
    <dbReference type="NCBI Taxonomy" id="1490222"/>
    <lineage>
        <taxon>Bacteria</taxon>
        <taxon>Bacillati</taxon>
        <taxon>Actinomycetota</taxon>
        <taxon>Actinomycetes</taxon>
        <taxon>Streptosporangiales</taxon>
        <taxon>Thermomonosporaceae</taxon>
        <taxon>Actinoallomurus</taxon>
    </lineage>
</organism>
<dbReference type="GO" id="GO:0005886">
    <property type="term" value="C:plasma membrane"/>
    <property type="evidence" value="ECO:0007669"/>
    <property type="project" value="UniProtKB-SubCell"/>
</dbReference>
<feature type="transmembrane region" description="Helical" evidence="6">
    <location>
        <begin position="190"/>
        <end position="219"/>
    </location>
</feature>
<dbReference type="SUPFAM" id="SSF82866">
    <property type="entry name" value="Multidrug efflux transporter AcrB transmembrane domain"/>
    <property type="match status" value="2"/>
</dbReference>
<dbReference type="OrthoDB" id="7051771at2"/>
<keyword evidence="9" id="KW-1185">Reference proteome</keyword>
<dbReference type="PANTHER" id="PTHR33406">
    <property type="entry name" value="MEMBRANE PROTEIN MJ1562-RELATED"/>
    <property type="match status" value="1"/>
</dbReference>
<evidence type="ECO:0000313" key="8">
    <source>
        <dbReference type="EMBL" id="TQL98641.1"/>
    </source>
</evidence>
<evidence type="ECO:0000259" key="7">
    <source>
        <dbReference type="PROSITE" id="PS50156"/>
    </source>
</evidence>
<keyword evidence="5 6" id="KW-0472">Membrane</keyword>
<keyword evidence="3 6" id="KW-0812">Transmembrane</keyword>
<accession>A0A543CNF8</accession>
<dbReference type="Proteomes" id="UP000316096">
    <property type="component" value="Unassembled WGS sequence"/>
</dbReference>
<feature type="transmembrane region" description="Helical" evidence="6">
    <location>
        <begin position="640"/>
        <end position="664"/>
    </location>
</feature>
<evidence type="ECO:0000256" key="4">
    <source>
        <dbReference type="ARBA" id="ARBA00022989"/>
    </source>
</evidence>
<keyword evidence="2" id="KW-1003">Cell membrane</keyword>
<reference evidence="8 9" key="1">
    <citation type="submission" date="2019-06" db="EMBL/GenBank/DDBJ databases">
        <title>Sequencing the genomes of 1000 actinobacteria strains.</title>
        <authorList>
            <person name="Klenk H.-P."/>
        </authorList>
    </citation>
    <scope>NUCLEOTIDE SEQUENCE [LARGE SCALE GENOMIC DNA]</scope>
    <source>
        <strain evidence="8 9">DSM 102200</strain>
    </source>
</reference>
<dbReference type="PROSITE" id="PS50156">
    <property type="entry name" value="SSD"/>
    <property type="match status" value="1"/>
</dbReference>